<comment type="caution">
    <text evidence="7">The sequence shown here is derived from an EMBL/GenBank/DDBJ whole genome shotgun (WGS) entry which is preliminary data.</text>
</comment>
<sequence length="604" mass="68640">MECQVCFHNFDSNNRRPRTLPCKHSYCTACLQKILHGRNLKCPRCKVSHSIENIDAVPVTYIFDDIAASPRSAIVCGGKKSFNDSHTAFDKLEHNKKMSISDKMNCNTNSNSSDSLETNDRYFSKMSSGVSISSLNSKIAELKASSSYLYEGRSLDTCVRAMTSMSEPATITKPKFVEDISTYQSQTTSGNSTLERDIRKSGALVTSSSNSEPTVINMEKVKSQNSRKMSDFDHPKHNFLLSPSYSSIPSRINTPSINTDPGVRTYSSLSHTPDMMNSTCLETESTITNDAVFDDEPNSVLSHYMLVPSSASMSSLSIDSDHSVMIPQCIQIEDLCTEHKFECNFYCKTHSQWVCRDCTVIEHKLENCNIISKKQAVEGLRTREIEAIDAEQNARRELVKKLENYTSKLQFKETLRKDLRRRLVKLMQDNQEELHSLQEVQGNLNQVLVETRDKPCILDAAKKMIQAAEGRKSIIKATEEVMPLISSAKEWRAVQELKSTAVQSKNWEVKIDLVELEESSAKNKELENQVKSLEQRASELELQVIQLSKKLEEEQTLRRKAQEQLQALQSQQYTEHDTKESLQYQMKNLETERAVLKLLRKTYN</sequence>
<dbReference type="EMBL" id="CAXKWB010007437">
    <property type="protein sequence ID" value="CAL4087137.1"/>
    <property type="molecule type" value="Genomic_DNA"/>
</dbReference>
<dbReference type="SUPFAM" id="SSF57845">
    <property type="entry name" value="B-box zinc-binding domain"/>
    <property type="match status" value="1"/>
</dbReference>
<dbReference type="GO" id="GO:0061630">
    <property type="term" value="F:ubiquitin protein ligase activity"/>
    <property type="evidence" value="ECO:0007669"/>
    <property type="project" value="TreeGrafter"/>
</dbReference>
<gene>
    <name evidence="7" type="ORF">MNOR_LOCUS13160</name>
</gene>
<dbReference type="AlphaFoldDB" id="A0AAV2QHR3"/>
<keyword evidence="5" id="KW-0175">Coiled coil</keyword>
<evidence type="ECO:0000256" key="1">
    <source>
        <dbReference type="ARBA" id="ARBA00022723"/>
    </source>
</evidence>
<dbReference type="GO" id="GO:0016567">
    <property type="term" value="P:protein ubiquitination"/>
    <property type="evidence" value="ECO:0007669"/>
    <property type="project" value="TreeGrafter"/>
</dbReference>
<dbReference type="InterPro" id="IPR017907">
    <property type="entry name" value="Znf_RING_CS"/>
</dbReference>
<dbReference type="InterPro" id="IPR051435">
    <property type="entry name" value="RING_finger_E3_ubiq-ligases"/>
</dbReference>
<dbReference type="InterPro" id="IPR013083">
    <property type="entry name" value="Znf_RING/FYVE/PHD"/>
</dbReference>
<dbReference type="PANTHER" id="PTHR22791">
    <property type="entry name" value="RING-TYPE DOMAIN-CONTAINING PROTEIN"/>
    <property type="match status" value="1"/>
</dbReference>
<feature type="domain" description="RING-type" evidence="6">
    <location>
        <begin position="3"/>
        <end position="46"/>
    </location>
</feature>
<feature type="coiled-coil region" evidence="5">
    <location>
        <begin position="509"/>
        <end position="599"/>
    </location>
</feature>
<accession>A0AAV2QHR3</accession>
<dbReference type="Pfam" id="PF00097">
    <property type="entry name" value="zf-C3HC4"/>
    <property type="match status" value="1"/>
</dbReference>
<name>A0AAV2QHR3_MEGNR</name>
<dbReference type="PANTHER" id="PTHR22791:SF6">
    <property type="entry name" value="RING-TYPE DOMAIN-CONTAINING PROTEIN"/>
    <property type="match status" value="1"/>
</dbReference>
<dbReference type="Gene3D" id="3.30.40.10">
    <property type="entry name" value="Zinc/RING finger domain, C3HC4 (zinc finger)"/>
    <property type="match status" value="1"/>
</dbReference>
<feature type="coiled-coil region" evidence="5">
    <location>
        <begin position="388"/>
        <end position="429"/>
    </location>
</feature>
<organism evidence="7 8">
    <name type="scientific">Meganyctiphanes norvegica</name>
    <name type="common">Northern krill</name>
    <name type="synonym">Thysanopoda norvegica</name>
    <dbReference type="NCBI Taxonomy" id="48144"/>
    <lineage>
        <taxon>Eukaryota</taxon>
        <taxon>Metazoa</taxon>
        <taxon>Ecdysozoa</taxon>
        <taxon>Arthropoda</taxon>
        <taxon>Crustacea</taxon>
        <taxon>Multicrustacea</taxon>
        <taxon>Malacostraca</taxon>
        <taxon>Eumalacostraca</taxon>
        <taxon>Eucarida</taxon>
        <taxon>Euphausiacea</taxon>
        <taxon>Euphausiidae</taxon>
        <taxon>Meganyctiphanes</taxon>
    </lineage>
</organism>
<evidence type="ECO:0000313" key="7">
    <source>
        <dbReference type="EMBL" id="CAL4087137.1"/>
    </source>
</evidence>
<keyword evidence="1" id="KW-0479">Metal-binding</keyword>
<keyword evidence="2 4" id="KW-0863">Zinc-finger</keyword>
<evidence type="ECO:0000313" key="8">
    <source>
        <dbReference type="Proteomes" id="UP001497623"/>
    </source>
</evidence>
<dbReference type="InterPro" id="IPR018957">
    <property type="entry name" value="Znf_C3HC4_RING-type"/>
</dbReference>
<evidence type="ECO:0000256" key="4">
    <source>
        <dbReference type="PROSITE-ProRule" id="PRU00175"/>
    </source>
</evidence>
<dbReference type="Gene3D" id="3.30.160.60">
    <property type="entry name" value="Classic Zinc Finger"/>
    <property type="match status" value="1"/>
</dbReference>
<dbReference type="SUPFAM" id="SSF57850">
    <property type="entry name" value="RING/U-box"/>
    <property type="match status" value="1"/>
</dbReference>
<keyword evidence="8" id="KW-1185">Reference proteome</keyword>
<dbReference type="PROSITE" id="PS00518">
    <property type="entry name" value="ZF_RING_1"/>
    <property type="match status" value="1"/>
</dbReference>
<evidence type="ECO:0000256" key="2">
    <source>
        <dbReference type="ARBA" id="ARBA00022771"/>
    </source>
</evidence>
<keyword evidence="3" id="KW-0862">Zinc</keyword>
<evidence type="ECO:0000256" key="5">
    <source>
        <dbReference type="SAM" id="Coils"/>
    </source>
</evidence>
<dbReference type="InterPro" id="IPR001841">
    <property type="entry name" value="Znf_RING"/>
</dbReference>
<dbReference type="GO" id="GO:0008270">
    <property type="term" value="F:zinc ion binding"/>
    <property type="evidence" value="ECO:0007669"/>
    <property type="project" value="UniProtKB-KW"/>
</dbReference>
<dbReference type="PROSITE" id="PS50089">
    <property type="entry name" value="ZF_RING_2"/>
    <property type="match status" value="1"/>
</dbReference>
<evidence type="ECO:0000256" key="3">
    <source>
        <dbReference type="ARBA" id="ARBA00022833"/>
    </source>
</evidence>
<reference evidence="7 8" key="1">
    <citation type="submission" date="2024-05" db="EMBL/GenBank/DDBJ databases">
        <authorList>
            <person name="Wallberg A."/>
        </authorList>
    </citation>
    <scope>NUCLEOTIDE SEQUENCE [LARGE SCALE GENOMIC DNA]</scope>
</reference>
<proteinExistence type="predicted"/>
<dbReference type="SMART" id="SM00184">
    <property type="entry name" value="RING"/>
    <property type="match status" value="1"/>
</dbReference>
<dbReference type="Proteomes" id="UP001497623">
    <property type="component" value="Unassembled WGS sequence"/>
</dbReference>
<protein>
    <recommendedName>
        <fullName evidence="6">RING-type domain-containing protein</fullName>
    </recommendedName>
</protein>
<evidence type="ECO:0000259" key="6">
    <source>
        <dbReference type="PROSITE" id="PS50089"/>
    </source>
</evidence>